<dbReference type="Proteomes" id="UP000076863">
    <property type="component" value="Unassembled WGS sequence"/>
</dbReference>
<dbReference type="InterPro" id="IPR000182">
    <property type="entry name" value="GNAT_dom"/>
</dbReference>
<organism evidence="2 3">
    <name type="scientific">Beauveria brongniartii RCEF 3172</name>
    <dbReference type="NCBI Taxonomy" id="1081107"/>
    <lineage>
        <taxon>Eukaryota</taxon>
        <taxon>Fungi</taxon>
        <taxon>Dikarya</taxon>
        <taxon>Ascomycota</taxon>
        <taxon>Pezizomycotina</taxon>
        <taxon>Sordariomycetes</taxon>
        <taxon>Hypocreomycetidae</taxon>
        <taxon>Hypocreales</taxon>
        <taxon>Cordycipitaceae</taxon>
        <taxon>Beauveria</taxon>
        <taxon>Beauveria brongniartii</taxon>
    </lineage>
</organism>
<keyword evidence="3" id="KW-1185">Reference proteome</keyword>
<feature type="domain" description="N-acetyltransferase" evidence="1">
    <location>
        <begin position="48"/>
        <end position="197"/>
    </location>
</feature>
<dbReference type="SUPFAM" id="SSF55729">
    <property type="entry name" value="Acyl-CoA N-acyltransferases (Nat)"/>
    <property type="match status" value="1"/>
</dbReference>
<dbReference type="Pfam" id="PF13302">
    <property type="entry name" value="Acetyltransf_3"/>
    <property type="match status" value="1"/>
</dbReference>
<accession>A0A162JPW7</accession>
<name>A0A162JPW7_9HYPO</name>
<evidence type="ECO:0000259" key="1">
    <source>
        <dbReference type="Pfam" id="PF13302"/>
    </source>
</evidence>
<keyword evidence="2" id="KW-0808">Transferase</keyword>
<dbReference type="Gene3D" id="3.40.630.30">
    <property type="match status" value="1"/>
</dbReference>
<dbReference type="InterPro" id="IPR016181">
    <property type="entry name" value="Acyl_CoA_acyltransferase"/>
</dbReference>
<comment type="caution">
    <text evidence="2">The sequence shown here is derived from an EMBL/GenBank/DDBJ whole genome shotgun (WGS) entry which is preliminary data.</text>
</comment>
<dbReference type="EMBL" id="AZHA01000009">
    <property type="protein sequence ID" value="OAA45293.1"/>
    <property type="molecule type" value="Genomic_DNA"/>
</dbReference>
<protein>
    <submittedName>
        <fullName evidence="2">Acyl-CoA N-acyltransferase</fullName>
    </submittedName>
</protein>
<sequence>MAGISSNQDHLPMAPDFMNVPHLAICPPAPHLRPPPRSLATDGTDGTVTLRRWRVSDASALIRITSASRSRLAAWTAWARRSPPFTLDEAVALTQLMAQRWDEGQSWEYVITVRSEDEDEEVVVGSCGLRRREDHPGVDAGYWLAEGAEGGTEKGYATRVVKLLVEEAWRMGAVSVRIVRDGGDGKGRDVLERLGFECLGEVDAGRMEDERMDIAWVKYPER</sequence>
<dbReference type="AlphaFoldDB" id="A0A162JPW7"/>
<dbReference type="PANTHER" id="PTHR43792">
    <property type="entry name" value="GNAT FAMILY, PUTATIVE (AFU_ORTHOLOGUE AFUA_3G00765)-RELATED-RELATED"/>
    <property type="match status" value="1"/>
</dbReference>
<evidence type="ECO:0000313" key="2">
    <source>
        <dbReference type="EMBL" id="OAA45293.1"/>
    </source>
</evidence>
<reference evidence="2 3" key="1">
    <citation type="journal article" date="2016" name="Genome Biol. Evol.">
        <title>Divergent and convergent evolution of fungal pathogenicity.</title>
        <authorList>
            <person name="Shang Y."/>
            <person name="Xiao G."/>
            <person name="Zheng P."/>
            <person name="Cen K."/>
            <person name="Zhan S."/>
            <person name="Wang C."/>
        </authorList>
    </citation>
    <scope>NUCLEOTIDE SEQUENCE [LARGE SCALE GENOMIC DNA]</scope>
    <source>
        <strain evidence="2 3">RCEF 3172</strain>
    </source>
</reference>
<dbReference type="InterPro" id="IPR051531">
    <property type="entry name" value="N-acetyltransferase"/>
</dbReference>
<dbReference type="GO" id="GO:0016747">
    <property type="term" value="F:acyltransferase activity, transferring groups other than amino-acyl groups"/>
    <property type="evidence" value="ECO:0007669"/>
    <property type="project" value="InterPro"/>
</dbReference>
<proteinExistence type="predicted"/>
<dbReference type="OrthoDB" id="630895at2759"/>
<keyword evidence="2" id="KW-0012">Acyltransferase</keyword>
<evidence type="ECO:0000313" key="3">
    <source>
        <dbReference type="Proteomes" id="UP000076863"/>
    </source>
</evidence>
<gene>
    <name evidence="2" type="ORF">BBO_03871</name>
</gene>